<organism evidence="2 3">
    <name type="scientific">Glossina austeni</name>
    <name type="common">Savannah tsetse fly</name>
    <dbReference type="NCBI Taxonomy" id="7395"/>
    <lineage>
        <taxon>Eukaryota</taxon>
        <taxon>Metazoa</taxon>
        <taxon>Ecdysozoa</taxon>
        <taxon>Arthropoda</taxon>
        <taxon>Hexapoda</taxon>
        <taxon>Insecta</taxon>
        <taxon>Pterygota</taxon>
        <taxon>Neoptera</taxon>
        <taxon>Endopterygota</taxon>
        <taxon>Diptera</taxon>
        <taxon>Brachycera</taxon>
        <taxon>Muscomorpha</taxon>
        <taxon>Hippoboscoidea</taxon>
        <taxon>Glossinidae</taxon>
        <taxon>Glossina</taxon>
    </lineage>
</organism>
<keyword evidence="1" id="KW-0472">Membrane</keyword>
<proteinExistence type="predicted"/>
<keyword evidence="1" id="KW-0812">Transmembrane</keyword>
<dbReference type="Proteomes" id="UP000078200">
    <property type="component" value="Unassembled WGS sequence"/>
</dbReference>
<dbReference type="VEuPathDB" id="VectorBase:GAUT005026"/>
<accession>A0A1A9UHI0</accession>
<protein>
    <submittedName>
        <fullName evidence="2">Uncharacterized protein</fullName>
    </submittedName>
</protein>
<keyword evidence="3" id="KW-1185">Reference proteome</keyword>
<dbReference type="EnsemblMetazoa" id="GAUT005026-RA">
    <property type="protein sequence ID" value="GAUT005026-PA"/>
    <property type="gene ID" value="GAUT005026"/>
</dbReference>
<evidence type="ECO:0000313" key="2">
    <source>
        <dbReference type="EnsemblMetazoa" id="GAUT005026-PA"/>
    </source>
</evidence>
<keyword evidence="1" id="KW-1133">Transmembrane helix</keyword>
<evidence type="ECO:0000256" key="1">
    <source>
        <dbReference type="SAM" id="Phobius"/>
    </source>
</evidence>
<evidence type="ECO:0000313" key="3">
    <source>
        <dbReference type="Proteomes" id="UP000078200"/>
    </source>
</evidence>
<feature type="transmembrane region" description="Helical" evidence="1">
    <location>
        <begin position="65"/>
        <end position="83"/>
    </location>
</feature>
<dbReference type="AlphaFoldDB" id="A0A1A9UHI0"/>
<name>A0A1A9UHI0_GLOAU</name>
<sequence length="162" mass="18853">MVKRSAWTQLWNSQIDEHIPSGTVSFNEKQLKIFSLINITNFTAHARIPDDCRNFSNFVFLHYNLRMYFAQVLTMMTLLTIYFRMICKGNQSNVNNSPTTRPSQHLLGRELNLSYRYNYAAHFPMLTSTLKNSDANYHQILKTGTGSKFFGVWKSFAPKIIK</sequence>
<reference evidence="2" key="1">
    <citation type="submission" date="2020-05" db="UniProtKB">
        <authorList>
            <consortium name="EnsemblMetazoa"/>
        </authorList>
    </citation>
    <scope>IDENTIFICATION</scope>
    <source>
        <strain evidence="2">TTRI</strain>
    </source>
</reference>